<accession>A0AA86JIJ1</accession>
<evidence type="ECO:0000313" key="2">
    <source>
        <dbReference type="Proteomes" id="UP000789738"/>
    </source>
</evidence>
<comment type="caution">
    <text evidence="1">The sequence shown here is derived from an EMBL/GenBank/DDBJ whole genome shotgun (WGS) entry which is preliminary data.</text>
</comment>
<dbReference type="Proteomes" id="UP000789738">
    <property type="component" value="Unassembled WGS sequence"/>
</dbReference>
<organism evidence="1 2">
    <name type="scientific">Clostridium neonatale</name>
    <dbReference type="NCBI Taxonomy" id="137838"/>
    <lineage>
        <taxon>Bacteria</taxon>
        <taxon>Bacillati</taxon>
        <taxon>Bacillota</taxon>
        <taxon>Clostridia</taxon>
        <taxon>Eubacteriales</taxon>
        <taxon>Clostridiaceae</taxon>
        <taxon>Clostridium</taxon>
    </lineage>
</organism>
<protein>
    <submittedName>
        <fullName evidence="1">Uncharacterized protein</fullName>
    </submittedName>
</protein>
<reference evidence="1" key="1">
    <citation type="submission" date="2021-10" db="EMBL/GenBank/DDBJ databases">
        <authorList>
            <person name="Mesa V."/>
        </authorList>
    </citation>
    <scope>NUCLEOTIDE SEQUENCE</scope>
    <source>
        <strain evidence="1">CC3_PB</strain>
    </source>
</reference>
<name>A0AA86JIJ1_9CLOT</name>
<proteinExistence type="predicted"/>
<gene>
    <name evidence="1" type="ORF">CNEO_40907</name>
</gene>
<sequence length="108" mass="12291">MKPKVNNIEFIAFADGICDIYIQNDDNVEPNYKYKRLGFSKKILSYNRYFASNSVNSKISKVISIPLVSGIDAHDTVKIDNVEYDLILAQEIYISNPPSITLSLEKKE</sequence>
<dbReference type="RefSeq" id="WP_210886457.1">
    <property type="nucleotide sequence ID" value="NZ_CAKJVE010000004.1"/>
</dbReference>
<dbReference type="EMBL" id="CAKJVE010000004">
    <property type="protein sequence ID" value="CAG9703999.1"/>
    <property type="molecule type" value="Genomic_DNA"/>
</dbReference>
<dbReference type="AlphaFoldDB" id="A0AA86JIJ1"/>
<evidence type="ECO:0000313" key="1">
    <source>
        <dbReference type="EMBL" id="CAG9703999.1"/>
    </source>
</evidence>